<protein>
    <submittedName>
        <fullName evidence="1">Uncharacterized protein</fullName>
    </submittedName>
</protein>
<dbReference type="RefSeq" id="YP_010097023.1">
    <property type="nucleotide sequence ID" value="NC_055755.1"/>
</dbReference>
<evidence type="ECO:0000313" key="2">
    <source>
        <dbReference type="Proteomes" id="UP000259879"/>
    </source>
</evidence>
<accession>A0A345L4Z0</accession>
<keyword evidence="2" id="KW-1185">Reference proteome</keyword>
<organism evidence="1 2">
    <name type="scientific">Gordonia phage NatB6</name>
    <dbReference type="NCBI Taxonomy" id="2250322"/>
    <lineage>
        <taxon>Viruses</taxon>
        <taxon>Duplodnaviria</taxon>
        <taxon>Heunggongvirae</taxon>
        <taxon>Uroviricota</taxon>
        <taxon>Caudoviricetes</taxon>
        <taxon>Zierdtviridae</taxon>
        <taxon>Emilbogenvirinae</taxon>
        <taxon>Foxborovirus</taxon>
        <taxon>Foxborovirus NatB6</taxon>
    </lineage>
</organism>
<evidence type="ECO:0000313" key="1">
    <source>
        <dbReference type="EMBL" id="AXH50342.1"/>
    </source>
</evidence>
<dbReference type="KEGG" id="vg:65114684"/>
<dbReference type="EMBL" id="MH536824">
    <property type="protein sequence ID" value="AXH50342.1"/>
    <property type="molecule type" value="Genomic_DNA"/>
</dbReference>
<dbReference type="Proteomes" id="UP000259879">
    <property type="component" value="Segment"/>
</dbReference>
<reference evidence="1 2" key="1">
    <citation type="submission" date="2018-06" db="EMBL/GenBank/DDBJ databases">
        <authorList>
            <person name="Burkert N.A."/>
            <person name="Costello E."/>
            <person name="Grana D.J."/>
            <person name="Pejavara N.C."/>
            <person name="Picknally G.M."/>
            <person name="Christen E.M."/>
            <person name="Williams K.C."/>
            <person name="Merlino C.O."/>
            <person name="McCann M.P."/>
            <person name="Lee-Soety J.Y."/>
            <person name="Washington J.M."/>
            <person name="Garlena R.A."/>
            <person name="Russell D.A."/>
            <person name="Pope W.H."/>
            <person name="Jacobs-Sera D."/>
            <person name="Hendrix R.W."/>
            <person name="Hatfull G.F."/>
        </authorList>
    </citation>
    <scope>NUCLEOTIDE SEQUENCE [LARGE SCALE GENOMIC DNA]</scope>
</reference>
<name>A0A345L4Z0_9CAUD</name>
<dbReference type="GeneID" id="65114684"/>
<sequence>MLAPHLRCTASHVQCSIAHARQVDEYRAERYRQEIERENACSDHPEEIAAYNRTHDMITFRKWLIGSRGQRHLDVA</sequence>
<gene>
    <name evidence="1" type="primary">62</name>
    <name evidence="1" type="ORF">SEA_NATB6_62</name>
</gene>
<proteinExistence type="predicted"/>